<feature type="region of interest" description="Disordered" evidence="7">
    <location>
        <begin position="461"/>
        <end position="493"/>
    </location>
</feature>
<proteinExistence type="inferred from homology"/>
<evidence type="ECO:0000256" key="8">
    <source>
        <dbReference type="SAM" id="SignalP"/>
    </source>
</evidence>
<keyword evidence="3" id="KW-0479">Metal-binding</keyword>
<keyword evidence="4 8" id="KW-0732">Signal</keyword>
<dbReference type="AlphaFoldDB" id="A6DHI2"/>
<feature type="signal peptide" evidence="8">
    <location>
        <begin position="1"/>
        <end position="19"/>
    </location>
</feature>
<evidence type="ECO:0000256" key="7">
    <source>
        <dbReference type="SAM" id="MobiDB-lite"/>
    </source>
</evidence>
<keyword evidence="6" id="KW-0106">Calcium</keyword>
<sequence length="493" mass="55257">MIIKIQCALVFFLALAGFAAEKPHIILINIDDLGWTDLSYQGSKYYESPNIDALAKSGMIFDQGYAAAANCAPSRASLISGQQSPRTEVYTVGNPARGASNKRKLIPSPNIDFVDADNFTIADAMNSAGYLTATLGKYHVAKDPLTHGWKINVGGREFGGPYNGGYHSPYEYPNLKETEKGRYLCDHLTDEAIGIFKEHGAQQPIFMYFPYYTIHAPIQGHPKFEPKYKAKAKTKGHFNPKYAAMIEALDHNVGRLVAALEEQGLREKTLIMFTSDNGGHMKFSRQEPLRAGKGSYYEGGIRVPFFASWPGVIEAGSRSQVPVTGLDFYPTVCELAGVELPDDKVVDGKSFLPLLKSEVDEDLKNRALYWHFPIYLQAYLKPNEKPESRDPLFRTRPGSVIRHGKWKLHHYFEDDGVELYDINSDRSEKNDLSSEYPEVVSKLRNKLDSWRNGIGAFIPTELNPDFGKQQSDSKPKKIKKNKKKKSSVKKTTI</sequence>
<evidence type="ECO:0000313" key="10">
    <source>
        <dbReference type="EMBL" id="EDM29065.1"/>
    </source>
</evidence>
<dbReference type="InterPro" id="IPR017850">
    <property type="entry name" value="Alkaline_phosphatase_core_sf"/>
</dbReference>
<dbReference type="Pfam" id="PF00884">
    <property type="entry name" value="Sulfatase"/>
    <property type="match status" value="1"/>
</dbReference>
<evidence type="ECO:0000256" key="6">
    <source>
        <dbReference type="ARBA" id="ARBA00022837"/>
    </source>
</evidence>
<evidence type="ECO:0000256" key="2">
    <source>
        <dbReference type="ARBA" id="ARBA00008779"/>
    </source>
</evidence>
<dbReference type="EMBL" id="ABCK01000003">
    <property type="protein sequence ID" value="EDM29065.1"/>
    <property type="molecule type" value="Genomic_DNA"/>
</dbReference>
<dbReference type="GO" id="GO:0046872">
    <property type="term" value="F:metal ion binding"/>
    <property type="evidence" value="ECO:0007669"/>
    <property type="project" value="UniProtKB-KW"/>
</dbReference>
<organism evidence="10 11">
    <name type="scientific">Lentisphaera araneosa HTCC2155</name>
    <dbReference type="NCBI Taxonomy" id="313628"/>
    <lineage>
        <taxon>Bacteria</taxon>
        <taxon>Pseudomonadati</taxon>
        <taxon>Lentisphaerota</taxon>
        <taxon>Lentisphaeria</taxon>
        <taxon>Lentisphaerales</taxon>
        <taxon>Lentisphaeraceae</taxon>
        <taxon>Lentisphaera</taxon>
    </lineage>
</organism>
<feature type="compositionally biased region" description="Basic residues" evidence="7">
    <location>
        <begin position="476"/>
        <end position="493"/>
    </location>
</feature>
<feature type="domain" description="Sulfatase N-terminal" evidence="9">
    <location>
        <begin position="23"/>
        <end position="338"/>
    </location>
</feature>
<dbReference type="eggNOG" id="COG3119">
    <property type="taxonomic scope" value="Bacteria"/>
</dbReference>
<dbReference type="GO" id="GO:0004065">
    <property type="term" value="F:arylsulfatase activity"/>
    <property type="evidence" value="ECO:0007669"/>
    <property type="project" value="TreeGrafter"/>
</dbReference>
<protein>
    <submittedName>
        <fullName evidence="10">Aryl-sulphate sulphohydrolase</fullName>
    </submittedName>
</protein>
<gene>
    <name evidence="10" type="ORF">LNTAR_14652</name>
</gene>
<evidence type="ECO:0000259" key="9">
    <source>
        <dbReference type="Pfam" id="PF00884"/>
    </source>
</evidence>
<reference evidence="10 11" key="1">
    <citation type="journal article" date="2010" name="J. Bacteriol.">
        <title>Genome sequence of Lentisphaera araneosa HTCC2155T, the type species of the order Lentisphaerales in the phylum Lentisphaerae.</title>
        <authorList>
            <person name="Thrash J.C."/>
            <person name="Cho J.C."/>
            <person name="Vergin K.L."/>
            <person name="Morris R.M."/>
            <person name="Giovannoni S.J."/>
        </authorList>
    </citation>
    <scope>NUCLEOTIDE SEQUENCE [LARGE SCALE GENOMIC DNA]</scope>
    <source>
        <strain evidence="10 11">HTCC2155</strain>
    </source>
</reference>
<dbReference type="PANTHER" id="PTHR42693:SF42">
    <property type="entry name" value="ARYLSULFATASE G"/>
    <property type="match status" value="1"/>
</dbReference>
<keyword evidence="11" id="KW-1185">Reference proteome</keyword>
<dbReference type="CDD" id="cd16144">
    <property type="entry name" value="ARS_like"/>
    <property type="match status" value="1"/>
</dbReference>
<evidence type="ECO:0000256" key="4">
    <source>
        <dbReference type="ARBA" id="ARBA00022729"/>
    </source>
</evidence>
<dbReference type="InterPro" id="IPR050738">
    <property type="entry name" value="Sulfatase"/>
</dbReference>
<keyword evidence="5 10" id="KW-0378">Hydrolase</keyword>
<comment type="cofactor">
    <cofactor evidence="1">
        <name>Ca(2+)</name>
        <dbReference type="ChEBI" id="CHEBI:29108"/>
    </cofactor>
</comment>
<comment type="similarity">
    <text evidence="2">Belongs to the sulfatase family.</text>
</comment>
<dbReference type="Gene3D" id="3.40.720.10">
    <property type="entry name" value="Alkaline Phosphatase, subunit A"/>
    <property type="match status" value="1"/>
</dbReference>
<dbReference type="Proteomes" id="UP000004947">
    <property type="component" value="Unassembled WGS sequence"/>
</dbReference>
<feature type="chain" id="PRO_5002692253" evidence="8">
    <location>
        <begin position="20"/>
        <end position="493"/>
    </location>
</feature>
<dbReference type="InterPro" id="IPR000917">
    <property type="entry name" value="Sulfatase_N"/>
</dbReference>
<dbReference type="OrthoDB" id="9783154at2"/>
<evidence type="ECO:0000256" key="3">
    <source>
        <dbReference type="ARBA" id="ARBA00022723"/>
    </source>
</evidence>
<dbReference type="SUPFAM" id="SSF53649">
    <property type="entry name" value="Alkaline phosphatase-like"/>
    <property type="match status" value="1"/>
</dbReference>
<evidence type="ECO:0000313" key="11">
    <source>
        <dbReference type="Proteomes" id="UP000004947"/>
    </source>
</evidence>
<name>A6DHI2_9BACT</name>
<evidence type="ECO:0000256" key="1">
    <source>
        <dbReference type="ARBA" id="ARBA00001913"/>
    </source>
</evidence>
<evidence type="ECO:0000256" key="5">
    <source>
        <dbReference type="ARBA" id="ARBA00022801"/>
    </source>
</evidence>
<dbReference type="RefSeq" id="WP_007277367.1">
    <property type="nucleotide sequence ID" value="NZ_ABCK01000003.1"/>
</dbReference>
<dbReference type="Gene3D" id="3.30.1120.10">
    <property type="match status" value="1"/>
</dbReference>
<dbReference type="PANTHER" id="PTHR42693">
    <property type="entry name" value="ARYLSULFATASE FAMILY MEMBER"/>
    <property type="match status" value="1"/>
</dbReference>
<dbReference type="STRING" id="313628.LNTAR_14652"/>
<accession>A6DHI2</accession>
<comment type="caution">
    <text evidence="10">The sequence shown here is derived from an EMBL/GenBank/DDBJ whole genome shotgun (WGS) entry which is preliminary data.</text>
</comment>